<comment type="subcellular location">
    <subcellularLocation>
        <location evidence="10">Cell membrane</location>
        <topology evidence="10">Peripheral membrane protein</topology>
        <orientation evidence="10">Cytoplasmic side</orientation>
    </subcellularLocation>
</comment>
<dbReference type="NCBIfam" id="TIGR01133">
    <property type="entry name" value="murG"/>
    <property type="match status" value="1"/>
</dbReference>
<evidence type="ECO:0000256" key="8">
    <source>
        <dbReference type="ARBA" id="ARBA00023306"/>
    </source>
</evidence>
<feature type="binding site" evidence="10">
    <location>
        <begin position="10"/>
        <end position="12"/>
    </location>
    <ligand>
        <name>UDP-N-acetyl-alpha-D-glucosamine</name>
        <dbReference type="ChEBI" id="CHEBI:57705"/>
    </ligand>
</feature>
<dbReference type="OrthoDB" id="9808936at2"/>
<feature type="domain" description="Glycosyl transferase family 28 C-terminal" evidence="12">
    <location>
        <begin position="187"/>
        <end position="352"/>
    </location>
</feature>
<feature type="binding site" evidence="10">
    <location>
        <position position="296"/>
    </location>
    <ligand>
        <name>UDP-N-acetyl-alpha-D-glucosamine</name>
        <dbReference type="ChEBI" id="CHEBI:57705"/>
    </ligand>
</feature>
<dbReference type="RefSeq" id="WP_114547389.1">
    <property type="nucleotide sequence ID" value="NZ_PPTT01000030.1"/>
</dbReference>
<dbReference type="GO" id="GO:0009252">
    <property type="term" value="P:peptidoglycan biosynthetic process"/>
    <property type="evidence" value="ECO:0007669"/>
    <property type="project" value="UniProtKB-UniRule"/>
</dbReference>
<dbReference type="Gene3D" id="3.40.50.2000">
    <property type="entry name" value="Glycogen Phosphorylase B"/>
    <property type="match status" value="2"/>
</dbReference>
<keyword evidence="2 10" id="KW-0132">Cell division</keyword>
<keyword evidence="6 10" id="KW-0573">Peptidoglycan synthesis</keyword>
<evidence type="ECO:0000313" key="15">
    <source>
        <dbReference type="Proteomes" id="UP000253817"/>
    </source>
</evidence>
<evidence type="ECO:0000256" key="2">
    <source>
        <dbReference type="ARBA" id="ARBA00022618"/>
    </source>
</evidence>
<reference evidence="16" key="2">
    <citation type="submission" date="2018-05" db="EMBL/GenBank/DDBJ databases">
        <title>Genome Sequencing of selected type strains of the family Eggerthellaceae.</title>
        <authorList>
            <person name="Danylec N."/>
            <person name="Stoll D.A."/>
            <person name="Doetsch A."/>
            <person name="Huch M."/>
        </authorList>
    </citation>
    <scope>NUCLEOTIDE SEQUENCE [LARGE SCALE GENOMIC DNA]</scope>
    <source>
        <strain evidence="16">DSM 16107</strain>
    </source>
</reference>
<evidence type="ECO:0000256" key="10">
    <source>
        <dbReference type="HAMAP-Rule" id="MF_00033"/>
    </source>
</evidence>
<evidence type="ECO:0000259" key="11">
    <source>
        <dbReference type="Pfam" id="PF03033"/>
    </source>
</evidence>
<dbReference type="GO" id="GO:0051301">
    <property type="term" value="P:cell division"/>
    <property type="evidence" value="ECO:0007669"/>
    <property type="project" value="UniProtKB-KW"/>
</dbReference>
<feature type="binding site" evidence="10">
    <location>
        <position position="194"/>
    </location>
    <ligand>
        <name>UDP-N-acetyl-alpha-D-glucosamine</name>
        <dbReference type="ChEBI" id="CHEBI:57705"/>
    </ligand>
</feature>
<evidence type="ECO:0000256" key="9">
    <source>
        <dbReference type="ARBA" id="ARBA00023316"/>
    </source>
</evidence>
<dbReference type="EMBL" id="QICC01000042">
    <property type="protein sequence ID" value="RNM41293.1"/>
    <property type="molecule type" value="Genomic_DNA"/>
</dbReference>
<evidence type="ECO:0000259" key="12">
    <source>
        <dbReference type="Pfam" id="PF04101"/>
    </source>
</evidence>
<keyword evidence="4 10" id="KW-0808">Transferase</keyword>
<dbReference type="Proteomes" id="UP000253817">
    <property type="component" value="Unassembled WGS sequence"/>
</dbReference>
<dbReference type="GO" id="GO:0071555">
    <property type="term" value="P:cell wall organization"/>
    <property type="evidence" value="ECO:0007669"/>
    <property type="project" value="UniProtKB-KW"/>
</dbReference>
<keyword evidence="15" id="KW-1185">Reference proteome</keyword>
<evidence type="ECO:0000313" key="16">
    <source>
        <dbReference type="Proteomes" id="UP000270112"/>
    </source>
</evidence>
<dbReference type="AlphaFoldDB" id="A0A3N0IWC2"/>
<comment type="pathway">
    <text evidence="10">Cell wall biogenesis; peptidoglycan biosynthesis.</text>
</comment>
<organism evidence="14 16">
    <name type="scientific">Eggerthella sinensis</name>
    <dbReference type="NCBI Taxonomy" id="242230"/>
    <lineage>
        <taxon>Bacteria</taxon>
        <taxon>Bacillati</taxon>
        <taxon>Actinomycetota</taxon>
        <taxon>Coriobacteriia</taxon>
        <taxon>Eggerthellales</taxon>
        <taxon>Eggerthellaceae</taxon>
        <taxon>Eggerthella</taxon>
    </lineage>
</organism>
<dbReference type="HAMAP" id="MF_00033">
    <property type="entry name" value="MurG"/>
    <property type="match status" value="1"/>
</dbReference>
<dbReference type="Proteomes" id="UP000270112">
    <property type="component" value="Unassembled WGS sequence"/>
</dbReference>
<keyword evidence="5 10" id="KW-0133">Cell shape</keyword>
<evidence type="ECO:0000256" key="3">
    <source>
        <dbReference type="ARBA" id="ARBA00022676"/>
    </source>
</evidence>
<evidence type="ECO:0000256" key="4">
    <source>
        <dbReference type="ARBA" id="ARBA00022679"/>
    </source>
</evidence>
<evidence type="ECO:0000256" key="7">
    <source>
        <dbReference type="ARBA" id="ARBA00023136"/>
    </source>
</evidence>
<dbReference type="SUPFAM" id="SSF53756">
    <property type="entry name" value="UDP-Glycosyltransferase/glycogen phosphorylase"/>
    <property type="match status" value="1"/>
</dbReference>
<dbReference type="Pfam" id="PF03033">
    <property type="entry name" value="Glyco_transf_28"/>
    <property type="match status" value="1"/>
</dbReference>
<proteinExistence type="inferred from homology"/>
<keyword evidence="9 10" id="KW-0961">Cell wall biogenesis/degradation</keyword>
<dbReference type="InterPro" id="IPR007235">
    <property type="entry name" value="Glyco_trans_28_C"/>
</dbReference>
<keyword evidence="1 10" id="KW-1003">Cell membrane</keyword>
<sequence length="366" mass="38688">MLVVLSGGGTAGHINPALALADVLKERGCDVRFAGTPTGVEARLVREAGIPFTPFEAQGFNRNHPLTLPKAVLKIQKSTKLARAWFDEIKPDVVVGFGGYVCIPVARAAEQCGVPVVVHEQNSVMGMANKYLAKRAAAVCLTYEHAAAALADTSRVRVTGNPVRASVFAATREQGRATFGVPADARMLLVTGGSLGARHLNQAVAALKDKLLSYDDVHIVQVTGPKELDAVREQLALSPEEQQRWQLFGYTDQMGDAMAAADVIVSRAGATSLAEISARALPALLVPFPFATEDHQTTNAQACVEAGAAFLVADADVEGPEFARLVSELIEDGALRERMAAAARAQKTRDAAGLLADAVMEAAKKQ</sequence>
<comment type="caution">
    <text evidence="10">Lacks conserved residue(s) required for the propagation of feature annotation.</text>
</comment>
<accession>A0A3N0IWC2</accession>
<feature type="binding site" evidence="10">
    <location>
        <position position="164"/>
    </location>
    <ligand>
        <name>UDP-N-acetyl-alpha-D-glucosamine</name>
        <dbReference type="ChEBI" id="CHEBI:57705"/>
    </ligand>
</feature>
<reference evidence="13 15" key="1">
    <citation type="journal article" date="2018" name="Elife">
        <title>Discovery and characterization of a prevalent human gut bacterial enzyme sufficient for the inactivation of a family of plant toxins.</title>
        <authorList>
            <person name="Koppel N."/>
            <person name="Bisanz J.E."/>
            <person name="Pandelia M.E."/>
            <person name="Turnbaugh P.J."/>
            <person name="Balskus E.P."/>
        </authorList>
    </citation>
    <scope>NUCLEOTIDE SEQUENCE [LARGE SCALE GENOMIC DNA]</scope>
    <source>
        <strain evidence="13 15">DSM 16107</strain>
    </source>
</reference>
<evidence type="ECO:0000256" key="5">
    <source>
        <dbReference type="ARBA" id="ARBA00022960"/>
    </source>
</evidence>
<dbReference type="GO" id="GO:0005886">
    <property type="term" value="C:plasma membrane"/>
    <property type="evidence" value="ECO:0007669"/>
    <property type="project" value="UniProtKB-SubCell"/>
</dbReference>
<dbReference type="GO" id="GO:0008360">
    <property type="term" value="P:regulation of cell shape"/>
    <property type="evidence" value="ECO:0007669"/>
    <property type="project" value="UniProtKB-KW"/>
</dbReference>
<protein>
    <recommendedName>
        <fullName evidence="10">UDP-N-acetylglucosamine--N-acetylmuramyl-(pentapeptide) pyrophosphoryl-undecaprenol N-acetylglucosamine transferase</fullName>
        <ecNumber evidence="10">2.4.1.227</ecNumber>
    </recommendedName>
    <alternativeName>
        <fullName evidence="10">Undecaprenyl-PP-MurNAc-pentapeptide-UDPGlcNAc GlcNAc transferase</fullName>
    </alternativeName>
</protein>
<comment type="catalytic activity">
    <reaction evidence="10">
        <text>di-trans,octa-cis-undecaprenyl diphospho-N-acetyl-alpha-D-muramoyl-L-alanyl-D-glutamyl-meso-2,6-diaminopimeloyl-D-alanyl-D-alanine + UDP-N-acetyl-alpha-D-glucosamine = di-trans,octa-cis-undecaprenyl diphospho-[N-acetyl-alpha-D-glucosaminyl-(1-&gt;4)]-N-acetyl-alpha-D-muramoyl-L-alanyl-D-glutamyl-meso-2,6-diaminopimeloyl-D-alanyl-D-alanine + UDP + H(+)</text>
        <dbReference type="Rhea" id="RHEA:31227"/>
        <dbReference type="ChEBI" id="CHEBI:15378"/>
        <dbReference type="ChEBI" id="CHEBI:57705"/>
        <dbReference type="ChEBI" id="CHEBI:58223"/>
        <dbReference type="ChEBI" id="CHEBI:61387"/>
        <dbReference type="ChEBI" id="CHEBI:61388"/>
        <dbReference type="EC" id="2.4.1.227"/>
    </reaction>
</comment>
<evidence type="ECO:0000256" key="6">
    <source>
        <dbReference type="ARBA" id="ARBA00022984"/>
    </source>
</evidence>
<comment type="caution">
    <text evidence="14">The sequence shown here is derived from an EMBL/GenBank/DDBJ whole genome shotgun (WGS) entry which is preliminary data.</text>
</comment>
<dbReference type="EMBL" id="PPTT01000030">
    <property type="protein sequence ID" value="RDB66662.1"/>
    <property type="molecule type" value="Genomic_DNA"/>
</dbReference>
<dbReference type="CDD" id="cd03785">
    <property type="entry name" value="GT28_MurG"/>
    <property type="match status" value="1"/>
</dbReference>
<name>A0A3N0IWC2_9ACTN</name>
<dbReference type="GO" id="GO:0050511">
    <property type="term" value="F:undecaprenyldiphospho-muramoylpentapeptide beta-N-acetylglucosaminyltransferase activity"/>
    <property type="evidence" value="ECO:0007669"/>
    <property type="project" value="UniProtKB-UniRule"/>
</dbReference>
<comment type="function">
    <text evidence="10">Cell wall formation. Catalyzes the transfer of a GlcNAc subunit on undecaprenyl-pyrophosphoryl-MurNAc-pentapeptide (lipid intermediate I) to form undecaprenyl-pyrophosphoryl-MurNAc-(pentapeptide)GlcNAc (lipid intermediate II).</text>
</comment>
<keyword evidence="3 10" id="KW-0328">Glycosyltransferase</keyword>
<dbReference type="UniPathway" id="UPA00219"/>
<evidence type="ECO:0000313" key="14">
    <source>
        <dbReference type="EMBL" id="RNM41293.1"/>
    </source>
</evidence>
<dbReference type="PANTHER" id="PTHR21015">
    <property type="entry name" value="UDP-N-ACETYLGLUCOSAMINE--N-ACETYLMURAMYL-(PENTAPEPTIDE) PYROPHOSPHORYL-UNDECAPRENOL N-ACETYLGLUCOSAMINE TRANSFERASE 1"/>
    <property type="match status" value="1"/>
</dbReference>
<comment type="similarity">
    <text evidence="10">Belongs to the glycosyltransferase 28 family. MurG subfamily.</text>
</comment>
<gene>
    <name evidence="10 14" type="primary">murG</name>
    <name evidence="13" type="ORF">C1876_14235</name>
    <name evidence="14" type="ORF">DMP09_10470</name>
</gene>
<feature type="binding site" evidence="10">
    <location>
        <position position="122"/>
    </location>
    <ligand>
        <name>UDP-N-acetyl-alpha-D-glucosamine</name>
        <dbReference type="ChEBI" id="CHEBI:57705"/>
    </ligand>
</feature>
<evidence type="ECO:0000313" key="13">
    <source>
        <dbReference type="EMBL" id="RDB66662.1"/>
    </source>
</evidence>
<dbReference type="EC" id="2.4.1.227" evidence="10"/>
<reference evidence="14" key="3">
    <citation type="journal article" date="2019" name="Microbiol. Resour. Announc.">
        <title>Draft Genome Sequences of Type Strains of Gordonibacter faecihominis, Paraeggerthella hongkongensis, Parvibacter caecicola,Slackia equolifaciens, Slackia faecicanis, and Slackia isoflavoniconvertens.</title>
        <authorList>
            <person name="Danylec N."/>
            <person name="Stoll D.A."/>
            <person name="Dotsch A."/>
            <person name="Huch M."/>
        </authorList>
    </citation>
    <scope>NUCLEOTIDE SEQUENCE</scope>
    <source>
        <strain evidence="14">DSM 16107</strain>
    </source>
</reference>
<dbReference type="InterPro" id="IPR004276">
    <property type="entry name" value="GlycoTrans_28_N"/>
</dbReference>
<feature type="domain" description="Glycosyltransferase family 28 N-terminal" evidence="11">
    <location>
        <begin position="3"/>
        <end position="139"/>
    </location>
</feature>
<dbReference type="Pfam" id="PF04101">
    <property type="entry name" value="Glyco_tran_28_C"/>
    <property type="match status" value="1"/>
</dbReference>
<dbReference type="PANTHER" id="PTHR21015:SF22">
    <property type="entry name" value="GLYCOSYLTRANSFERASE"/>
    <property type="match status" value="1"/>
</dbReference>
<evidence type="ECO:0000256" key="1">
    <source>
        <dbReference type="ARBA" id="ARBA00022475"/>
    </source>
</evidence>
<keyword evidence="7 10" id="KW-0472">Membrane</keyword>
<dbReference type="InterPro" id="IPR006009">
    <property type="entry name" value="GlcNAc_MurG"/>
</dbReference>
<keyword evidence="8 10" id="KW-0131">Cell cycle</keyword>
<dbReference type="GO" id="GO:0005975">
    <property type="term" value="P:carbohydrate metabolic process"/>
    <property type="evidence" value="ECO:0007669"/>
    <property type="project" value="InterPro"/>
</dbReference>